<dbReference type="EMBL" id="JBHRTR010000046">
    <property type="protein sequence ID" value="MFC3230495.1"/>
    <property type="molecule type" value="Genomic_DNA"/>
</dbReference>
<dbReference type="GO" id="GO:0016787">
    <property type="term" value="F:hydrolase activity"/>
    <property type="evidence" value="ECO:0007669"/>
    <property type="project" value="UniProtKB-KW"/>
</dbReference>
<dbReference type="CDD" id="cd00229">
    <property type="entry name" value="SGNH_hydrolase"/>
    <property type="match status" value="1"/>
</dbReference>
<dbReference type="Gene3D" id="3.40.50.1110">
    <property type="entry name" value="SGNH hydrolase"/>
    <property type="match status" value="1"/>
</dbReference>
<evidence type="ECO:0000313" key="3">
    <source>
        <dbReference type="Proteomes" id="UP001595528"/>
    </source>
</evidence>
<gene>
    <name evidence="2" type="ORF">ACFOGJ_24820</name>
</gene>
<accession>A0ABV7L7L1</accession>
<dbReference type="InterPro" id="IPR036514">
    <property type="entry name" value="SGNH_hydro_sf"/>
</dbReference>
<keyword evidence="3" id="KW-1185">Reference proteome</keyword>
<reference evidence="3" key="1">
    <citation type="journal article" date="2019" name="Int. J. Syst. Evol. Microbiol.">
        <title>The Global Catalogue of Microorganisms (GCM) 10K type strain sequencing project: providing services to taxonomists for standard genome sequencing and annotation.</title>
        <authorList>
            <consortium name="The Broad Institute Genomics Platform"/>
            <consortium name="The Broad Institute Genome Sequencing Center for Infectious Disease"/>
            <person name="Wu L."/>
            <person name="Ma J."/>
        </authorList>
    </citation>
    <scope>NUCLEOTIDE SEQUENCE [LARGE SCALE GENOMIC DNA]</scope>
    <source>
        <strain evidence="3">KCTC 42964</strain>
    </source>
</reference>
<dbReference type="InterPro" id="IPR013830">
    <property type="entry name" value="SGNH_hydro"/>
</dbReference>
<dbReference type="RefSeq" id="WP_379905711.1">
    <property type="nucleotide sequence ID" value="NZ_JBHRTR010000046.1"/>
</dbReference>
<dbReference type="SUPFAM" id="SSF52266">
    <property type="entry name" value="SGNH hydrolase"/>
    <property type="match status" value="1"/>
</dbReference>
<name>A0ABV7L7L1_9PROT</name>
<evidence type="ECO:0000259" key="1">
    <source>
        <dbReference type="Pfam" id="PF13472"/>
    </source>
</evidence>
<keyword evidence="2" id="KW-0378">Hydrolase</keyword>
<comment type="caution">
    <text evidence="2">The sequence shown here is derived from an EMBL/GenBank/DDBJ whole genome shotgun (WGS) entry which is preliminary data.</text>
</comment>
<sequence>MSEKRPTRAGAIAGTILLAAISVVLGLLLCEIGYRAFVYAQQPERFEDRTELPDSISVYDRSLWHFDERHGYIYPPGVEVGVTTVEDGVVASCGVISYINAQGNVGPPMDLHADPDFTIAVFGDSWTAAYDRGKTWPHLLQERLEERTGRSFNVYNFGRDGTGLIHMMRQAEEQLPKLKPDLAIIAFITDDIDRQMFWRTEAQIDGELRALTTLDPKPVPDPARSSDTVVVVADASHDWCTRTMGKRDETVEKIERVYRQRKANAASGQVTASLTTLAHSYIWNQVVEGDPLAFARPRFRASQNPRISAWGFEELEGFPETVAAVLASGVPVRLVHLAIYPEILEGREYLISAQQQRLLDSLHAMFGQEAAMTLPHADPPDDLMSINKSETDFHPSLRGMEFYGDAVADILIDEGLVPTRENPAPTALPGGG</sequence>
<dbReference type="Pfam" id="PF13472">
    <property type="entry name" value="Lipase_GDSL_2"/>
    <property type="match status" value="1"/>
</dbReference>
<evidence type="ECO:0000313" key="2">
    <source>
        <dbReference type="EMBL" id="MFC3230495.1"/>
    </source>
</evidence>
<protein>
    <submittedName>
        <fullName evidence="2">SGNH/GDSL hydrolase family protein</fullName>
    </submittedName>
</protein>
<dbReference type="Proteomes" id="UP001595528">
    <property type="component" value="Unassembled WGS sequence"/>
</dbReference>
<organism evidence="2 3">
    <name type="scientific">Marinibaculum pumilum</name>
    <dbReference type="NCBI Taxonomy" id="1766165"/>
    <lineage>
        <taxon>Bacteria</taxon>
        <taxon>Pseudomonadati</taxon>
        <taxon>Pseudomonadota</taxon>
        <taxon>Alphaproteobacteria</taxon>
        <taxon>Rhodospirillales</taxon>
        <taxon>Rhodospirillaceae</taxon>
        <taxon>Marinibaculum</taxon>
    </lineage>
</organism>
<feature type="domain" description="SGNH hydrolase-type esterase" evidence="1">
    <location>
        <begin position="121"/>
        <end position="218"/>
    </location>
</feature>
<proteinExistence type="predicted"/>